<sequence length="175" mass="21214">MNYNLLPAPYLLELNNVLKNVATTPDAEKRRSEFNKYSKTFTALPHFWYNWLMYERRDKNIIGEDAKFIKILRKIALSNFFNEEFLTEMIVEYDGTMIDRYPDNDRAYQKVFSLPYFREDCYKNVINRKKYLELLGSYLTFPHEHIEAVFDLYKEYSDTFIPIEVKELYEKNLSF</sequence>
<organism evidence="1 2">
    <name type="scientific">Panagrolaimus sp. PS1159</name>
    <dbReference type="NCBI Taxonomy" id="55785"/>
    <lineage>
        <taxon>Eukaryota</taxon>
        <taxon>Metazoa</taxon>
        <taxon>Ecdysozoa</taxon>
        <taxon>Nematoda</taxon>
        <taxon>Chromadorea</taxon>
        <taxon>Rhabditida</taxon>
        <taxon>Tylenchina</taxon>
        <taxon>Panagrolaimomorpha</taxon>
        <taxon>Panagrolaimoidea</taxon>
        <taxon>Panagrolaimidae</taxon>
        <taxon>Panagrolaimus</taxon>
    </lineage>
</organism>
<evidence type="ECO:0000313" key="1">
    <source>
        <dbReference type="Proteomes" id="UP000887580"/>
    </source>
</evidence>
<dbReference type="Proteomes" id="UP000887580">
    <property type="component" value="Unplaced"/>
</dbReference>
<dbReference type="WBParaSite" id="PS1159_v2.g16767.t1">
    <property type="protein sequence ID" value="PS1159_v2.g16767.t1"/>
    <property type="gene ID" value="PS1159_v2.g16767"/>
</dbReference>
<reference evidence="2" key="1">
    <citation type="submission" date="2022-11" db="UniProtKB">
        <authorList>
            <consortium name="WormBaseParasite"/>
        </authorList>
    </citation>
    <scope>IDENTIFICATION</scope>
</reference>
<accession>A0AC35FGX1</accession>
<proteinExistence type="predicted"/>
<evidence type="ECO:0000313" key="2">
    <source>
        <dbReference type="WBParaSite" id="PS1159_v2.g16767.t1"/>
    </source>
</evidence>
<name>A0AC35FGX1_9BILA</name>
<protein>
    <submittedName>
        <fullName evidence="2">Uncharacterized protein</fullName>
    </submittedName>
</protein>